<proteinExistence type="evidence at transcript level"/>
<dbReference type="GO" id="GO:0042283">
    <property type="term" value="F:dolichyl pyrophosphate Glc1Man9GlcNAc2 alpha-1,3-glucosyltransferase activity"/>
    <property type="evidence" value="ECO:0007669"/>
    <property type="project" value="TreeGrafter"/>
</dbReference>
<evidence type="ECO:0000256" key="4">
    <source>
        <dbReference type="ARBA" id="ARBA00022676"/>
    </source>
</evidence>
<comment type="similarity">
    <text evidence="3 10">Belongs to the ALG6/ALG8 glucosyltransferase family.</text>
</comment>
<feature type="transmembrane region" description="Helical" evidence="10">
    <location>
        <begin position="334"/>
        <end position="350"/>
    </location>
</feature>
<dbReference type="GO" id="GO:0006487">
    <property type="term" value="P:protein N-linked glycosylation"/>
    <property type="evidence" value="ECO:0007669"/>
    <property type="project" value="TreeGrafter"/>
</dbReference>
<evidence type="ECO:0000256" key="5">
    <source>
        <dbReference type="ARBA" id="ARBA00022679"/>
    </source>
</evidence>
<keyword evidence="4 10" id="KW-0328">Glycosyltransferase</keyword>
<evidence type="ECO:0000256" key="9">
    <source>
        <dbReference type="ARBA" id="ARBA00023136"/>
    </source>
</evidence>
<feature type="transmembrane region" description="Helical" evidence="10">
    <location>
        <begin position="462"/>
        <end position="486"/>
    </location>
</feature>
<feature type="transmembrane region" description="Helical" evidence="10">
    <location>
        <begin position="301"/>
        <end position="322"/>
    </location>
</feature>
<evidence type="ECO:0000256" key="8">
    <source>
        <dbReference type="ARBA" id="ARBA00022989"/>
    </source>
</evidence>
<reference evidence="11" key="2">
    <citation type="journal article" date="2014" name="BMC Genomics">
        <title>A genomic perspective to assessing quality of mass-reared SIT flies used in Mediterranean fruit fly (Ceratitis capitata) eradication in California.</title>
        <authorList>
            <person name="Calla B."/>
            <person name="Hall B."/>
            <person name="Hou S."/>
            <person name="Geib S.M."/>
        </authorList>
    </citation>
    <scope>NUCLEOTIDE SEQUENCE</scope>
</reference>
<protein>
    <recommendedName>
        <fullName evidence="10">Alpha-1,3-glucosyltransferase</fullName>
        <ecNumber evidence="10">2.4.1.-</ecNumber>
    </recommendedName>
</protein>
<feature type="transmembrane region" description="Helical" evidence="10">
    <location>
        <begin position="434"/>
        <end position="456"/>
    </location>
</feature>
<reference evidence="11" key="1">
    <citation type="submission" date="2013-07" db="EMBL/GenBank/DDBJ databases">
        <authorList>
            <person name="Geib S."/>
        </authorList>
    </citation>
    <scope>NUCLEOTIDE SEQUENCE</scope>
</reference>
<dbReference type="InterPro" id="IPR004856">
    <property type="entry name" value="Glyco_trans_ALG6/ALG8"/>
</dbReference>
<evidence type="ECO:0000256" key="10">
    <source>
        <dbReference type="RuleBase" id="RU363110"/>
    </source>
</evidence>
<evidence type="ECO:0000256" key="7">
    <source>
        <dbReference type="ARBA" id="ARBA00022824"/>
    </source>
</evidence>
<comment type="pathway">
    <text evidence="2 10">Protein modification; protein glycosylation.</text>
</comment>
<dbReference type="CTD" id="31623"/>
<organism evidence="11">
    <name type="scientific">Ceratitis capitata</name>
    <name type="common">Mediterranean fruit fly</name>
    <name type="synonym">Tephritis capitata</name>
    <dbReference type="NCBI Taxonomy" id="7213"/>
    <lineage>
        <taxon>Eukaryota</taxon>
        <taxon>Metazoa</taxon>
        <taxon>Ecdysozoa</taxon>
        <taxon>Arthropoda</taxon>
        <taxon>Hexapoda</taxon>
        <taxon>Insecta</taxon>
        <taxon>Pterygota</taxon>
        <taxon>Neoptera</taxon>
        <taxon>Endopterygota</taxon>
        <taxon>Diptera</taxon>
        <taxon>Brachycera</taxon>
        <taxon>Muscomorpha</taxon>
        <taxon>Tephritoidea</taxon>
        <taxon>Tephritidae</taxon>
        <taxon>Ceratitis</taxon>
        <taxon>Ceratitis</taxon>
    </lineage>
</organism>
<dbReference type="PANTHER" id="PTHR12413">
    <property type="entry name" value="DOLICHYL GLYCOSYLTRANSFERASE"/>
    <property type="match status" value="1"/>
</dbReference>
<dbReference type="PANTHER" id="PTHR12413:SF2">
    <property type="entry name" value="DOLICHYL PYROPHOSPHATE GLC1MAN9GLCNAC2 ALPHA-1,3-GLUCOSYLTRANSFERASE-RELATED"/>
    <property type="match status" value="1"/>
</dbReference>
<dbReference type="KEGG" id="ccat:101456898"/>
<dbReference type="Pfam" id="PF03155">
    <property type="entry name" value="Alg6_Alg8"/>
    <property type="match status" value="1"/>
</dbReference>
<evidence type="ECO:0000256" key="2">
    <source>
        <dbReference type="ARBA" id="ARBA00004922"/>
    </source>
</evidence>
<keyword evidence="8 10" id="KW-1133">Transmembrane helix</keyword>
<keyword evidence="5 10" id="KW-0808">Transferase</keyword>
<evidence type="ECO:0000313" key="11">
    <source>
        <dbReference type="EMBL" id="JAB96118.1"/>
    </source>
</evidence>
<feature type="transmembrane region" description="Helical" evidence="10">
    <location>
        <begin position="151"/>
        <end position="167"/>
    </location>
</feature>
<evidence type="ECO:0000256" key="3">
    <source>
        <dbReference type="ARBA" id="ARBA00008715"/>
    </source>
</evidence>
<dbReference type="AlphaFoldDB" id="W8BGN4"/>
<dbReference type="EC" id="2.4.1.-" evidence="10"/>
<keyword evidence="6 10" id="KW-0812">Transmembrane</keyword>
<keyword evidence="7 10" id="KW-0256">Endoplasmic reticulum</keyword>
<evidence type="ECO:0000256" key="1">
    <source>
        <dbReference type="ARBA" id="ARBA00004477"/>
    </source>
</evidence>
<feature type="transmembrane region" description="Helical" evidence="10">
    <location>
        <begin position="125"/>
        <end position="144"/>
    </location>
</feature>
<name>W8BGN4_CERCA</name>
<feature type="transmembrane region" description="Helical" evidence="10">
    <location>
        <begin position="173"/>
        <end position="200"/>
    </location>
</feature>
<dbReference type="OrthoDB" id="1689333at2759"/>
<feature type="transmembrane region" description="Helical" evidence="10">
    <location>
        <begin position="88"/>
        <end position="113"/>
    </location>
</feature>
<dbReference type="GeneID" id="101456898"/>
<comment type="subcellular location">
    <subcellularLocation>
        <location evidence="1 10">Endoplasmic reticulum membrane</location>
        <topology evidence="1 10">Multi-pass membrane protein</topology>
    </subcellularLocation>
</comment>
<keyword evidence="9 10" id="KW-0472">Membrane</keyword>
<gene>
    <name evidence="11" type="primary">ALG8</name>
</gene>
<sequence length="527" mass="61087">MDKSFWKIFALSSAVKILLIPAPHSTDFEVHRNWLAITHSLPINKWYVDETSQWTLDYPPFFAYFERMLAYVAYYVDKEMLNLHKLNYNTIATIYFQRCSVILMDFLYAIGVYRCLRVSNVPLKSQQYLATASLLLFNVGLLFIDHIHFQYNGFLFGILLLSISYMLEERYVLSAFIFAILLNFKHIFLYIAPAYAIYLLKFYCLAKGRNKFICITKLLVFGLIPFVISFAPFHNQMEQVLKRLFPFKRGLTHAYWAPNFWALYNVGDKVAAKLLGITTKTGPTTSSGLVKEFAPLVLPNITPRTTFVLTLLSMLPIMIKLLAYTPLRDAKATFLRAIVICSCSAFMFGWHVHEKAILMSLIPLCLLFHLYPTDAKHAFLLSVVGYFSLFPLLFETSLLVLRYALYLFYMFLMYGQMVRLYTPLRDYKTNLIENCYIYGFVLLPIYEHILSVNLNLHLSLPFLPLLLTSVYCALGVTYFFISYYLYTLGIKPVALFKSFTKIETTSKTKTKSKTRTQQINGDKVKLK</sequence>
<accession>W8BGN4</accession>
<evidence type="ECO:0000256" key="6">
    <source>
        <dbReference type="ARBA" id="ARBA00022692"/>
    </source>
</evidence>
<dbReference type="EMBL" id="GAMC01010437">
    <property type="protein sequence ID" value="JAB96118.1"/>
    <property type="molecule type" value="mRNA"/>
</dbReference>
<feature type="transmembrane region" description="Helical" evidence="10">
    <location>
        <begin position="212"/>
        <end position="233"/>
    </location>
</feature>
<dbReference type="UniPathway" id="UPA00378"/>
<dbReference type="GO" id="GO:0005789">
    <property type="term" value="C:endoplasmic reticulum membrane"/>
    <property type="evidence" value="ECO:0007669"/>
    <property type="project" value="UniProtKB-SubCell"/>
</dbReference>